<protein>
    <submittedName>
        <fullName evidence="1">DNA mismatch repair ATPase msh1</fullName>
    </submittedName>
</protein>
<evidence type="ECO:0000313" key="1">
    <source>
        <dbReference type="EMBL" id="KAG7376657.1"/>
    </source>
</evidence>
<dbReference type="EMBL" id="JAGDFM010000646">
    <property type="protein sequence ID" value="KAG7376657.1"/>
    <property type="molecule type" value="Genomic_DNA"/>
</dbReference>
<dbReference type="AlphaFoldDB" id="A0A8T1V5W1"/>
<evidence type="ECO:0000313" key="2">
    <source>
        <dbReference type="Proteomes" id="UP000694044"/>
    </source>
</evidence>
<organism evidence="1 2">
    <name type="scientific">Phytophthora pseudosyringae</name>
    <dbReference type="NCBI Taxonomy" id="221518"/>
    <lineage>
        <taxon>Eukaryota</taxon>
        <taxon>Sar</taxon>
        <taxon>Stramenopiles</taxon>
        <taxon>Oomycota</taxon>
        <taxon>Peronosporomycetes</taxon>
        <taxon>Peronosporales</taxon>
        <taxon>Peronosporaceae</taxon>
        <taxon>Phytophthora</taxon>
    </lineage>
</organism>
<feature type="non-terminal residue" evidence="1">
    <location>
        <position position="174"/>
    </location>
</feature>
<dbReference type="Proteomes" id="UP000694044">
    <property type="component" value="Unassembled WGS sequence"/>
</dbReference>
<keyword evidence="2" id="KW-1185">Reference proteome</keyword>
<gene>
    <name evidence="1" type="primary">MSH1_1</name>
    <name evidence="1" type="ORF">PHYPSEUDO_012943</name>
</gene>
<reference evidence="1" key="1">
    <citation type="submission" date="2021-02" db="EMBL/GenBank/DDBJ databases">
        <authorList>
            <person name="Palmer J.M."/>
        </authorList>
    </citation>
    <scope>NUCLEOTIDE SEQUENCE</scope>
    <source>
        <strain evidence="1">SCRP734</strain>
    </source>
</reference>
<sequence length="174" mass="19164">MGRCALPQDTPLVLQSASGCGCDRLYPTKRPIFLRDDESKAKVVVLHCVSEGVFIIRSAEDGQELIVGANGGCYFESPLLGLAEEFKVEPVANGSMIFVSCRTGNVLESDGNGLPRCVDTIRCGWFLLQRDGFSSDVNDKQVVEAEPVLEPPCDHCRDHDAKERREYIMKLVSL</sequence>
<dbReference type="PROSITE" id="PS51257">
    <property type="entry name" value="PROKAR_LIPOPROTEIN"/>
    <property type="match status" value="1"/>
</dbReference>
<proteinExistence type="predicted"/>
<comment type="caution">
    <text evidence="1">The sequence shown here is derived from an EMBL/GenBank/DDBJ whole genome shotgun (WGS) entry which is preliminary data.</text>
</comment>
<name>A0A8T1V5W1_9STRA</name>
<dbReference type="OrthoDB" id="96469at2759"/>
<accession>A0A8T1V5W1</accession>